<protein>
    <submittedName>
        <fullName evidence="5">4Fe-4S ferredoxin iron-sulfur binding domain-containing protein</fullName>
    </submittedName>
</protein>
<evidence type="ECO:0000313" key="5">
    <source>
        <dbReference type="EMBL" id="KKS09098.1"/>
    </source>
</evidence>
<dbReference type="AlphaFoldDB" id="A0A0G0Z7W3"/>
<keyword evidence="1" id="KW-0479">Metal-binding</keyword>
<dbReference type="PROSITE" id="PS51379">
    <property type="entry name" value="4FE4S_FER_2"/>
    <property type="match status" value="2"/>
</dbReference>
<dbReference type="GO" id="GO:0051536">
    <property type="term" value="F:iron-sulfur cluster binding"/>
    <property type="evidence" value="ECO:0007669"/>
    <property type="project" value="UniProtKB-KW"/>
</dbReference>
<gene>
    <name evidence="5" type="ORF">UU65_C0003G0153</name>
</gene>
<dbReference type="InterPro" id="IPR052977">
    <property type="entry name" value="Polyferredoxin-like_ET"/>
</dbReference>
<dbReference type="Pfam" id="PF00037">
    <property type="entry name" value="Fer4"/>
    <property type="match status" value="1"/>
</dbReference>
<feature type="domain" description="4Fe-4S ferredoxin-type" evidence="4">
    <location>
        <begin position="49"/>
        <end position="78"/>
    </location>
</feature>
<dbReference type="Proteomes" id="UP000033869">
    <property type="component" value="Unassembled WGS sequence"/>
</dbReference>
<dbReference type="EMBL" id="LCBL01000003">
    <property type="protein sequence ID" value="KKS09098.1"/>
    <property type="molecule type" value="Genomic_DNA"/>
</dbReference>
<accession>A0A0G0Z7W3</accession>
<evidence type="ECO:0000256" key="1">
    <source>
        <dbReference type="ARBA" id="ARBA00022723"/>
    </source>
</evidence>
<feature type="domain" description="4Fe-4S ferredoxin-type" evidence="4">
    <location>
        <begin position="12"/>
        <end position="41"/>
    </location>
</feature>
<evidence type="ECO:0000256" key="2">
    <source>
        <dbReference type="ARBA" id="ARBA00023004"/>
    </source>
</evidence>
<dbReference type="PROSITE" id="PS00198">
    <property type="entry name" value="4FE4S_FER_1"/>
    <property type="match status" value="2"/>
</dbReference>
<sequence>MPKPVTFESSDKKWTIDLDQCKGCGVCVEKCPQKCLNFSHDNVGFYLTPAVDCDISKCIACKICDLFCPDCAIGVEKKVG</sequence>
<organism evidence="5 6">
    <name type="scientific">candidate division CPR2 bacterium GW2011_GWC1_41_48</name>
    <dbReference type="NCBI Taxonomy" id="1618344"/>
    <lineage>
        <taxon>Bacteria</taxon>
        <taxon>Bacteria division CPR2</taxon>
    </lineage>
</organism>
<keyword evidence="2" id="KW-0408">Iron</keyword>
<dbReference type="GO" id="GO:0046872">
    <property type="term" value="F:metal ion binding"/>
    <property type="evidence" value="ECO:0007669"/>
    <property type="project" value="UniProtKB-KW"/>
</dbReference>
<dbReference type="Gene3D" id="3.30.70.20">
    <property type="match status" value="1"/>
</dbReference>
<dbReference type="InterPro" id="IPR017900">
    <property type="entry name" value="4Fe4S_Fe_S_CS"/>
</dbReference>
<evidence type="ECO:0000259" key="4">
    <source>
        <dbReference type="PROSITE" id="PS51379"/>
    </source>
</evidence>
<comment type="caution">
    <text evidence="5">The sequence shown here is derived from an EMBL/GenBank/DDBJ whole genome shotgun (WGS) entry which is preliminary data.</text>
</comment>
<dbReference type="PANTHER" id="PTHR43193:SF2">
    <property type="entry name" value="POLYFERREDOXIN PROTEIN FWDF"/>
    <property type="match status" value="1"/>
</dbReference>
<evidence type="ECO:0000313" key="6">
    <source>
        <dbReference type="Proteomes" id="UP000033869"/>
    </source>
</evidence>
<proteinExistence type="predicted"/>
<evidence type="ECO:0000256" key="3">
    <source>
        <dbReference type="ARBA" id="ARBA00023014"/>
    </source>
</evidence>
<reference evidence="5 6" key="1">
    <citation type="journal article" date="2015" name="Nature">
        <title>rRNA introns, odd ribosomes, and small enigmatic genomes across a large radiation of phyla.</title>
        <authorList>
            <person name="Brown C.T."/>
            <person name="Hug L.A."/>
            <person name="Thomas B.C."/>
            <person name="Sharon I."/>
            <person name="Castelle C.J."/>
            <person name="Singh A."/>
            <person name="Wilkins M.J."/>
            <person name="Williams K.H."/>
            <person name="Banfield J.F."/>
        </authorList>
    </citation>
    <scope>NUCLEOTIDE SEQUENCE [LARGE SCALE GENOMIC DNA]</scope>
</reference>
<dbReference type="SUPFAM" id="SSF54862">
    <property type="entry name" value="4Fe-4S ferredoxins"/>
    <property type="match status" value="1"/>
</dbReference>
<dbReference type="InterPro" id="IPR017896">
    <property type="entry name" value="4Fe4S_Fe-S-bd"/>
</dbReference>
<name>A0A0G0Z7W3_UNCC2</name>
<keyword evidence="3" id="KW-0411">Iron-sulfur</keyword>
<dbReference type="PANTHER" id="PTHR43193">
    <property type="match status" value="1"/>
</dbReference>